<dbReference type="InterPro" id="IPR013525">
    <property type="entry name" value="ABC2_TM"/>
</dbReference>
<accession>A0A098LC13</accession>
<keyword evidence="8" id="KW-1185">Reference proteome</keyword>
<comment type="caution">
    <text evidence="7">The sequence shown here is derived from an EMBL/GenBank/DDBJ whole genome shotgun (WGS) entry which is preliminary data.</text>
</comment>
<evidence type="ECO:0000256" key="4">
    <source>
        <dbReference type="ARBA" id="ARBA00023136"/>
    </source>
</evidence>
<feature type="transmembrane region" description="Helical" evidence="5">
    <location>
        <begin position="264"/>
        <end position="283"/>
    </location>
</feature>
<dbReference type="GO" id="GO:0140359">
    <property type="term" value="F:ABC-type transporter activity"/>
    <property type="evidence" value="ECO:0007669"/>
    <property type="project" value="InterPro"/>
</dbReference>
<feature type="transmembrane region" description="Helical" evidence="5">
    <location>
        <begin position="229"/>
        <end position="252"/>
    </location>
</feature>
<evidence type="ECO:0000256" key="1">
    <source>
        <dbReference type="ARBA" id="ARBA00004141"/>
    </source>
</evidence>
<dbReference type="GO" id="GO:0016020">
    <property type="term" value="C:membrane"/>
    <property type="evidence" value="ECO:0007669"/>
    <property type="project" value="UniProtKB-SubCell"/>
</dbReference>
<reference evidence="7 8" key="1">
    <citation type="submission" date="2014-09" db="EMBL/GenBank/DDBJ databases">
        <title>Sporocytophaga myxococcoides PG-01 genome sequencing.</title>
        <authorList>
            <person name="Liu L."/>
            <person name="Gao P.J."/>
            <person name="Chen G.J."/>
            <person name="Wang L.S."/>
        </authorList>
    </citation>
    <scope>NUCLEOTIDE SEQUENCE [LARGE SCALE GENOMIC DNA]</scope>
    <source>
        <strain evidence="7 8">PG-01</strain>
    </source>
</reference>
<keyword evidence="4 5" id="KW-0472">Membrane</keyword>
<dbReference type="EMBL" id="BBLT01000003">
    <property type="protein sequence ID" value="GAL84490.1"/>
    <property type="molecule type" value="Genomic_DNA"/>
</dbReference>
<dbReference type="PANTHER" id="PTHR43027:SF2">
    <property type="entry name" value="TRANSPORT PERMEASE PROTEIN"/>
    <property type="match status" value="1"/>
</dbReference>
<protein>
    <recommendedName>
        <fullName evidence="6">ABC transmembrane type-2 domain-containing protein</fullName>
    </recommendedName>
</protein>
<keyword evidence="2 5" id="KW-0812">Transmembrane</keyword>
<dbReference type="PROSITE" id="PS51012">
    <property type="entry name" value="ABC_TM2"/>
    <property type="match status" value="1"/>
</dbReference>
<gene>
    <name evidence="7" type="ORF">MYP_1718</name>
</gene>
<evidence type="ECO:0000313" key="8">
    <source>
        <dbReference type="Proteomes" id="UP000030185"/>
    </source>
</evidence>
<dbReference type="eggNOG" id="COG0842">
    <property type="taxonomic scope" value="Bacteria"/>
</dbReference>
<dbReference type="OrthoDB" id="9788252at2"/>
<feature type="transmembrane region" description="Helical" evidence="5">
    <location>
        <begin position="289"/>
        <end position="307"/>
    </location>
</feature>
<comment type="subcellular location">
    <subcellularLocation>
        <location evidence="1">Membrane</location>
        <topology evidence="1">Multi-pass membrane protein</topology>
    </subcellularLocation>
</comment>
<evidence type="ECO:0000313" key="7">
    <source>
        <dbReference type="EMBL" id="GAL84490.1"/>
    </source>
</evidence>
<dbReference type="STRING" id="153721.MYP_1718"/>
<evidence type="ECO:0000256" key="5">
    <source>
        <dbReference type="SAM" id="Phobius"/>
    </source>
</evidence>
<feature type="transmembrane region" description="Helical" evidence="5">
    <location>
        <begin position="195"/>
        <end position="223"/>
    </location>
</feature>
<proteinExistence type="predicted"/>
<feature type="transmembrane region" description="Helical" evidence="5">
    <location>
        <begin position="152"/>
        <end position="175"/>
    </location>
</feature>
<evidence type="ECO:0000259" key="6">
    <source>
        <dbReference type="PROSITE" id="PS51012"/>
    </source>
</evidence>
<keyword evidence="3 5" id="KW-1133">Transmembrane helix</keyword>
<evidence type="ECO:0000256" key="3">
    <source>
        <dbReference type="ARBA" id="ARBA00022989"/>
    </source>
</evidence>
<dbReference type="InterPro" id="IPR047817">
    <property type="entry name" value="ABC2_TM_bact-type"/>
</dbReference>
<dbReference type="Proteomes" id="UP000030185">
    <property type="component" value="Unassembled WGS sequence"/>
</dbReference>
<feature type="domain" description="ABC transmembrane type-2" evidence="6">
    <location>
        <begin position="119"/>
        <end position="344"/>
    </location>
</feature>
<dbReference type="AlphaFoldDB" id="A0A098LC13"/>
<dbReference type="Pfam" id="PF12698">
    <property type="entry name" value="ABC2_membrane_3"/>
    <property type="match status" value="1"/>
</dbReference>
<dbReference type="PANTHER" id="PTHR43027">
    <property type="entry name" value="DOXORUBICIN RESISTANCE ABC TRANSPORTER PERMEASE PROTEIN DRRC-RELATED"/>
    <property type="match status" value="1"/>
</dbReference>
<evidence type="ECO:0000256" key="2">
    <source>
        <dbReference type="ARBA" id="ARBA00022692"/>
    </source>
</evidence>
<feature type="transmembrane region" description="Helical" evidence="5">
    <location>
        <begin position="319"/>
        <end position="337"/>
    </location>
</feature>
<name>A0A098LC13_9BACT</name>
<sequence length="344" mass="38957">MNNSFVQLVFLQFRSFYREPAILFWAIGFPIIMAAVLGIAFSNKEIKRTVMILGSADSASFEKELGADIGMPSRFTFIYGTKSQAELGIKRGEIQLYFLPSSDRITFFLDPSNTEAQNTYLVLEREFRRDNKVTKKIVVQPLTSLGTRYIDFLIPGLIALGILNSCIWGISWTLINYRIKKLLRRMIATPMKKSYFFLAQFSARIFITIAEAVFLFLFAWIFFKVQISGSLLALAIVFFCGVIAFSGLAILVSSKTANTEVANGIINAVTLPMMILSGIFFSYHNFPEWLIPVIKILPLTMLADAFRSIFVEGAGIMDVLLPSLILLVEGIVFYWLGRKIYRWN</sequence>
<feature type="transmembrane region" description="Helical" evidence="5">
    <location>
        <begin position="21"/>
        <end position="41"/>
    </location>
</feature>
<organism evidence="7 8">
    <name type="scientific">Sporocytophaga myxococcoides</name>
    <dbReference type="NCBI Taxonomy" id="153721"/>
    <lineage>
        <taxon>Bacteria</taxon>
        <taxon>Pseudomonadati</taxon>
        <taxon>Bacteroidota</taxon>
        <taxon>Cytophagia</taxon>
        <taxon>Cytophagales</taxon>
        <taxon>Cytophagaceae</taxon>
        <taxon>Sporocytophaga</taxon>
    </lineage>
</organism>
<dbReference type="InterPro" id="IPR052902">
    <property type="entry name" value="ABC-2_transporter"/>
</dbReference>
<dbReference type="RefSeq" id="WP_045461500.1">
    <property type="nucleotide sequence ID" value="NZ_BBLT01000003.1"/>
</dbReference>